<dbReference type="PANTHER" id="PTHR23416:SF23">
    <property type="entry name" value="ACETYLTRANSFERASE C18B11.09C-RELATED"/>
    <property type="match status" value="1"/>
</dbReference>
<reference evidence="4" key="1">
    <citation type="journal article" date="2021" name="Nat. Microbiol.">
        <title>Cocultivation of an ultrasmall environmental parasitic bacterium with lytic ability against bacteria associated with wastewater foams.</title>
        <authorList>
            <person name="Batinovic S."/>
            <person name="Rose J.J.A."/>
            <person name="Ratcliffe J."/>
            <person name="Seviour R.J."/>
            <person name="Petrovski S."/>
        </authorList>
    </citation>
    <scope>NUCLEOTIDE SEQUENCE</scope>
    <source>
        <strain evidence="4">CON9</strain>
    </source>
</reference>
<keyword evidence="2" id="KW-0808">Transferase</keyword>
<dbReference type="PROSITE" id="PS00101">
    <property type="entry name" value="HEXAPEP_TRANSFERASES"/>
    <property type="match status" value="1"/>
</dbReference>
<organism evidence="4 5">
    <name type="scientific">Gordonia pseudamarae</name>
    <dbReference type="NCBI Taxonomy" id="2831662"/>
    <lineage>
        <taxon>Bacteria</taxon>
        <taxon>Bacillati</taxon>
        <taxon>Actinomycetota</taxon>
        <taxon>Actinomycetes</taxon>
        <taxon>Mycobacteriales</taxon>
        <taxon>Gordoniaceae</taxon>
        <taxon>Gordonia</taxon>
    </lineage>
</organism>
<evidence type="ECO:0000313" key="5">
    <source>
        <dbReference type="Proteomes" id="UP001059836"/>
    </source>
</evidence>
<dbReference type="PANTHER" id="PTHR23416">
    <property type="entry name" value="SIALIC ACID SYNTHASE-RELATED"/>
    <property type="match status" value="1"/>
</dbReference>
<dbReference type="Gene3D" id="2.160.10.10">
    <property type="entry name" value="Hexapeptide repeat proteins"/>
    <property type="match status" value="1"/>
</dbReference>
<sequence length="196" mass="21042">MTTETLMDLLNTGRLLHPGTPEGVRMNEISSRAREICSLLNRESSDVARIGELFSELIGEPVPESFRLFPPFTSDFGRNIHLGENVFINSGCRFQDQGGIWIGSGCLIGHNVVIATLNHDLDPDTRQAMHPKPVVLGENVWVGAGAIIVPGVTVGDGAVIGAGSIVTRDVKARTIVAGNPARPIRNLTETPQEAAR</sequence>
<dbReference type="InterPro" id="IPR051159">
    <property type="entry name" value="Hexapeptide_acetyltransf"/>
</dbReference>
<dbReference type="EMBL" id="CP045809">
    <property type="protein sequence ID" value="QHN34943.1"/>
    <property type="molecule type" value="Genomic_DNA"/>
</dbReference>
<dbReference type="SUPFAM" id="SSF51161">
    <property type="entry name" value="Trimeric LpxA-like enzymes"/>
    <property type="match status" value="1"/>
</dbReference>
<evidence type="ECO:0000256" key="2">
    <source>
        <dbReference type="ARBA" id="ARBA00022679"/>
    </source>
</evidence>
<dbReference type="Pfam" id="PF00132">
    <property type="entry name" value="Hexapep"/>
    <property type="match status" value="1"/>
</dbReference>
<dbReference type="RefSeq" id="WP_213248604.1">
    <property type="nucleotide sequence ID" value="NZ_CP045806.1"/>
</dbReference>
<accession>A0ABX6IGH5</accession>
<proteinExistence type="inferred from homology"/>
<dbReference type="InterPro" id="IPR018357">
    <property type="entry name" value="Hexapep_transf_CS"/>
</dbReference>
<dbReference type="InterPro" id="IPR001451">
    <property type="entry name" value="Hexapep"/>
</dbReference>
<evidence type="ECO:0000256" key="3">
    <source>
        <dbReference type="ARBA" id="ARBA00022737"/>
    </source>
</evidence>
<evidence type="ECO:0000313" key="4">
    <source>
        <dbReference type="EMBL" id="QHN34943.1"/>
    </source>
</evidence>
<dbReference type="InterPro" id="IPR011004">
    <property type="entry name" value="Trimer_LpxA-like_sf"/>
</dbReference>
<dbReference type="CDD" id="cd03357">
    <property type="entry name" value="LbH_MAT_GAT"/>
    <property type="match status" value="1"/>
</dbReference>
<evidence type="ECO:0000256" key="1">
    <source>
        <dbReference type="ARBA" id="ARBA00007274"/>
    </source>
</evidence>
<dbReference type="Pfam" id="PF14602">
    <property type="entry name" value="Hexapep_2"/>
    <property type="match status" value="1"/>
</dbReference>
<protein>
    <submittedName>
        <fullName evidence="4">Sugar O-acetyltransferase</fullName>
    </submittedName>
</protein>
<comment type="similarity">
    <text evidence="1">Belongs to the transferase hexapeptide repeat family.</text>
</comment>
<dbReference type="Proteomes" id="UP001059836">
    <property type="component" value="Chromosome"/>
</dbReference>
<keyword evidence="5" id="KW-1185">Reference proteome</keyword>
<keyword evidence="3" id="KW-0677">Repeat</keyword>
<name>A0ABX6IGH5_9ACTN</name>
<gene>
    <name evidence="4" type="ORF">GII31_08570</name>
</gene>